<dbReference type="Pfam" id="PF03476">
    <property type="entry name" value="MOSC_N"/>
    <property type="match status" value="1"/>
</dbReference>
<evidence type="ECO:0000313" key="3">
    <source>
        <dbReference type="Proteomes" id="UP001291309"/>
    </source>
</evidence>
<dbReference type="SUPFAM" id="SSF50800">
    <property type="entry name" value="PK beta-barrel domain-like"/>
    <property type="match status" value="1"/>
</dbReference>
<protein>
    <submittedName>
        <fullName evidence="2">MOSC domain-containing protein</fullName>
    </submittedName>
</protein>
<dbReference type="InterPro" id="IPR005302">
    <property type="entry name" value="MoCF_Sase_C"/>
</dbReference>
<dbReference type="PANTHER" id="PTHR14237">
    <property type="entry name" value="MOLYBDOPTERIN COFACTOR SULFURASE MOSC"/>
    <property type="match status" value="1"/>
</dbReference>
<sequence>MPALSHLFIHPLKSTRGLSLTRATVEPMGLENDRRWMLVRSDGSFITGRENPSLVLVSAVPSERGLRVSAPGHPDLEVPVPPADAPRLEITIWKDQCSAPQAGQEADRWFSRYLGEPTHLVFVDARMERPVDPHYAAPGDRVGFTDGFPLLLVGQASLEELNRRLPRPITMEHFRPNLVVEGSEPFAEDSWKRLRVGEVELEVVKPCARCVFTTVDPRTGQKAADGEPLRTLATFRRSEGKVMFGQNVLVRRPGTLQVGDPVQVLE</sequence>
<keyword evidence="3" id="KW-1185">Reference proteome</keyword>
<accession>A0ABU5H7L5</accession>
<dbReference type="Proteomes" id="UP001291309">
    <property type="component" value="Unassembled WGS sequence"/>
</dbReference>
<name>A0ABU5H7L5_9BACT</name>
<dbReference type="InterPro" id="IPR005303">
    <property type="entry name" value="MOCOS_middle"/>
</dbReference>
<gene>
    <name evidence="2" type="ORF">SYV04_20685</name>
</gene>
<evidence type="ECO:0000259" key="1">
    <source>
        <dbReference type="PROSITE" id="PS51340"/>
    </source>
</evidence>
<dbReference type="EMBL" id="JAXIVS010000007">
    <property type="protein sequence ID" value="MDY7228853.1"/>
    <property type="molecule type" value="Genomic_DNA"/>
</dbReference>
<organism evidence="2 3">
    <name type="scientific">Hyalangium rubrum</name>
    <dbReference type="NCBI Taxonomy" id="3103134"/>
    <lineage>
        <taxon>Bacteria</taxon>
        <taxon>Pseudomonadati</taxon>
        <taxon>Myxococcota</taxon>
        <taxon>Myxococcia</taxon>
        <taxon>Myxococcales</taxon>
        <taxon>Cystobacterineae</taxon>
        <taxon>Archangiaceae</taxon>
        <taxon>Hyalangium</taxon>
    </lineage>
</organism>
<dbReference type="PANTHER" id="PTHR14237:SF19">
    <property type="entry name" value="MITOCHONDRIAL AMIDOXIME REDUCING COMPONENT 1"/>
    <property type="match status" value="1"/>
</dbReference>
<reference evidence="2 3" key="1">
    <citation type="submission" date="2023-12" db="EMBL/GenBank/DDBJ databases">
        <title>the genome sequence of Hyalangium sp. s54d21.</title>
        <authorList>
            <person name="Zhang X."/>
        </authorList>
    </citation>
    <scope>NUCLEOTIDE SEQUENCE [LARGE SCALE GENOMIC DNA]</scope>
    <source>
        <strain evidence="3">s54d21</strain>
    </source>
</reference>
<dbReference type="RefSeq" id="WP_321547582.1">
    <property type="nucleotide sequence ID" value="NZ_JAXIVS010000007.1"/>
</dbReference>
<evidence type="ECO:0000313" key="2">
    <source>
        <dbReference type="EMBL" id="MDY7228853.1"/>
    </source>
</evidence>
<dbReference type="Pfam" id="PF03473">
    <property type="entry name" value="MOSC"/>
    <property type="match status" value="1"/>
</dbReference>
<dbReference type="SUPFAM" id="SSF141673">
    <property type="entry name" value="MOSC N-terminal domain-like"/>
    <property type="match status" value="1"/>
</dbReference>
<dbReference type="PROSITE" id="PS51340">
    <property type="entry name" value="MOSC"/>
    <property type="match status" value="1"/>
</dbReference>
<comment type="caution">
    <text evidence="2">The sequence shown here is derived from an EMBL/GenBank/DDBJ whole genome shotgun (WGS) entry which is preliminary data.</text>
</comment>
<feature type="domain" description="MOSC" evidence="1">
    <location>
        <begin position="115"/>
        <end position="265"/>
    </location>
</feature>
<dbReference type="InterPro" id="IPR011037">
    <property type="entry name" value="Pyrv_Knase-like_insert_dom_sf"/>
</dbReference>
<proteinExistence type="predicted"/>
<dbReference type="Gene3D" id="2.40.33.20">
    <property type="entry name" value="PK beta-barrel domain-like"/>
    <property type="match status" value="1"/>
</dbReference>